<evidence type="ECO:0000313" key="2">
    <source>
        <dbReference type="EMBL" id="AUV81587.1"/>
    </source>
</evidence>
<keyword evidence="1" id="KW-0472">Membrane</keyword>
<evidence type="ECO:0000313" key="3">
    <source>
        <dbReference type="Proteomes" id="UP000236584"/>
    </source>
</evidence>
<feature type="transmembrane region" description="Helical" evidence="1">
    <location>
        <begin position="62"/>
        <end position="80"/>
    </location>
</feature>
<dbReference type="OrthoDB" id="118042at2157"/>
<keyword evidence="2" id="KW-0378">Hydrolase</keyword>
<dbReference type="Pfam" id="PF04307">
    <property type="entry name" value="YdjM"/>
    <property type="match status" value="1"/>
</dbReference>
<organism evidence="2 3">
    <name type="scientific">Salinigranum rubrum</name>
    <dbReference type="NCBI Taxonomy" id="755307"/>
    <lineage>
        <taxon>Archaea</taxon>
        <taxon>Methanobacteriati</taxon>
        <taxon>Methanobacteriota</taxon>
        <taxon>Stenosarchaea group</taxon>
        <taxon>Halobacteria</taxon>
        <taxon>Halobacteriales</taxon>
        <taxon>Haloferacaceae</taxon>
        <taxon>Salinigranum</taxon>
    </lineage>
</organism>
<protein>
    <submittedName>
        <fullName evidence="2">Metal-dependent hydrolase</fullName>
    </submittedName>
</protein>
<keyword evidence="1" id="KW-0812">Transmembrane</keyword>
<keyword evidence="1" id="KW-1133">Transmembrane helix</keyword>
<dbReference type="KEGG" id="srub:C2R22_07910"/>
<evidence type="ECO:0000256" key="1">
    <source>
        <dbReference type="SAM" id="Phobius"/>
    </source>
</evidence>
<dbReference type="AlphaFoldDB" id="A0A2I8VI25"/>
<feature type="transmembrane region" description="Helical" evidence="1">
    <location>
        <begin position="92"/>
        <end position="111"/>
    </location>
</feature>
<dbReference type="GO" id="GO:0016787">
    <property type="term" value="F:hydrolase activity"/>
    <property type="evidence" value="ECO:0007669"/>
    <property type="project" value="UniProtKB-KW"/>
</dbReference>
<proteinExistence type="predicted"/>
<dbReference type="EMBL" id="CP026309">
    <property type="protein sequence ID" value="AUV81587.1"/>
    <property type="molecule type" value="Genomic_DNA"/>
</dbReference>
<gene>
    <name evidence="2" type="ORF">C2R22_07910</name>
</gene>
<feature type="transmembrane region" description="Helical" evidence="1">
    <location>
        <begin position="144"/>
        <end position="163"/>
    </location>
</feature>
<keyword evidence="3" id="KW-1185">Reference proteome</keyword>
<dbReference type="InterPro" id="IPR007404">
    <property type="entry name" value="YdjM-like"/>
</dbReference>
<name>A0A2I8VI25_9EURY</name>
<feature type="transmembrane region" description="Helical" evidence="1">
    <location>
        <begin position="12"/>
        <end position="42"/>
    </location>
</feature>
<accession>A0A2I8VI25</accession>
<reference evidence="2 3" key="1">
    <citation type="submission" date="2018-01" db="EMBL/GenBank/DDBJ databases">
        <title>Complete genome sequence of Salinigranum rubrum GX10T, an extremely halophilic archaeon isolated from a marine solar saltern.</title>
        <authorList>
            <person name="Han S."/>
        </authorList>
    </citation>
    <scope>NUCLEOTIDE SEQUENCE [LARGE SCALE GENOMIC DNA]</scope>
    <source>
        <strain evidence="2 3">GX10</strain>
    </source>
</reference>
<dbReference type="RefSeq" id="WP_103425275.1">
    <property type="nucleotide sequence ID" value="NZ_CP026309.1"/>
</dbReference>
<dbReference type="Proteomes" id="UP000236584">
    <property type="component" value="Chromosome"/>
</dbReference>
<dbReference type="GeneID" id="35592006"/>
<sequence length="164" mass="16782">MYRNGHYGVALLAFAPVGVALVTAGLVEFAFVVGAGALWLAMLPDVDHRIPGIAHRGITHTIWFALLVGAALGAVGFAVGQVGFGAPYGPETLALVGAATGFLSVGAHLIADALTPMGIRPLWPLSGRKFTLSVVTADSRVGNYGLLSLGVFVTAAWVGVLFVG</sequence>